<dbReference type="Gene3D" id="3.40.640.10">
    <property type="entry name" value="Type I PLP-dependent aspartate aminotransferase-like (Major domain)"/>
    <property type="match status" value="1"/>
</dbReference>
<sequence length="471" mass="50949">MTDGFKTRSLHAGQDPDETTGARAPPLHQTTSYVFEDAETAADLYALAPDADGDVYSRISNPTVRTLEDRLAALEGGVAAVATASGMAALDAATSVLARAGNNIVVAADMYGGTATYFRQMATRRGITIRTVDTLAYDEYTEEIDSETAFVHVETIANPSLKTPDIERIADIAHNAETPLVVDNTFATPALSRPIEYGADIIWESTTKWLHGSGTTVGGILVDGGTFPWEHADYDELSGENPTFGIDFVDRYGAAAFAHVARQRALRTLGNQQSPFDAWQTLQGLETLPLRMERHCANAKTVGIFLRNHNDVAWVSYPGFEDHPTHDKATQYLGTDIVESGYGGMLTFGLEGGFEVAKRTCEETSVISFLANVGDAKTLIIHPASTTHAQLSAEEQQAAGLTPDMLRLSVGLEDPDDIIDDLNQAIHSATMQSEDYTRREGTHTNLAHTTDNRTDSDSNTRQTDTEVASSE</sequence>
<dbReference type="RefSeq" id="WP_011572867.1">
    <property type="nucleotide sequence ID" value="NC_008212.1"/>
</dbReference>
<dbReference type="eggNOG" id="arCOG00061">
    <property type="taxonomic scope" value="Archaea"/>
</dbReference>
<dbReference type="GO" id="GO:0019346">
    <property type="term" value="P:transsulfuration"/>
    <property type="evidence" value="ECO:0007669"/>
    <property type="project" value="InterPro"/>
</dbReference>
<dbReference type="GO" id="GO:0006535">
    <property type="term" value="P:cysteine biosynthetic process from serine"/>
    <property type="evidence" value="ECO:0007669"/>
    <property type="project" value="TreeGrafter"/>
</dbReference>
<dbReference type="Gene3D" id="3.90.1150.10">
    <property type="entry name" value="Aspartate Aminotransferase, domain 1"/>
    <property type="match status" value="1"/>
</dbReference>
<dbReference type="HOGENOM" id="CLU_018986_4_0_2"/>
<dbReference type="InterPro" id="IPR015424">
    <property type="entry name" value="PyrdxlP-dep_Trfase"/>
</dbReference>
<dbReference type="GO" id="GO:0030170">
    <property type="term" value="F:pyridoxal phosphate binding"/>
    <property type="evidence" value="ECO:0007669"/>
    <property type="project" value="InterPro"/>
</dbReference>
<dbReference type="PANTHER" id="PTHR43797">
    <property type="entry name" value="HOMOCYSTEINE/CYSTEINE SYNTHASE"/>
    <property type="match status" value="1"/>
</dbReference>
<evidence type="ECO:0000256" key="2">
    <source>
        <dbReference type="ARBA" id="ARBA00009077"/>
    </source>
</evidence>
<dbReference type="Pfam" id="PF01053">
    <property type="entry name" value="Cys_Met_Meta_PP"/>
    <property type="match status" value="1"/>
</dbReference>
<dbReference type="NCBIfam" id="TIGR01326">
    <property type="entry name" value="OAH_OAS_sulfhy"/>
    <property type="match status" value="1"/>
</dbReference>
<dbReference type="InterPro" id="IPR000277">
    <property type="entry name" value="Cys/Met-Metab_PyrdxlP-dep_enz"/>
</dbReference>
<dbReference type="SUPFAM" id="SSF53383">
    <property type="entry name" value="PLP-dependent transferases"/>
    <property type="match status" value="1"/>
</dbReference>
<proteinExistence type="inferred from homology"/>
<protein>
    <submittedName>
        <fullName evidence="6">O-acetylhomoserine aminocarboxypropyltransferase (Methionine synthase)</fullName>
        <ecNumber evidence="6">2.5.1.49</ecNumber>
    </submittedName>
</protein>
<organism evidence="6 7">
    <name type="scientific">Haloquadratum walsbyi (strain DSM 16790 / HBSQ001)</name>
    <dbReference type="NCBI Taxonomy" id="362976"/>
    <lineage>
        <taxon>Archaea</taxon>
        <taxon>Methanobacteriati</taxon>
        <taxon>Methanobacteriota</taxon>
        <taxon>Stenosarchaea group</taxon>
        <taxon>Halobacteria</taxon>
        <taxon>Halobacteriales</taxon>
        <taxon>Haloferacaceae</taxon>
        <taxon>Haloquadratum</taxon>
    </lineage>
</organism>
<dbReference type="Proteomes" id="UP000001975">
    <property type="component" value="Chromosome"/>
</dbReference>
<dbReference type="GO" id="GO:0003961">
    <property type="term" value="F:O-acetylhomoserine aminocarboxypropyltransferase activity"/>
    <property type="evidence" value="ECO:0007669"/>
    <property type="project" value="UniProtKB-EC"/>
</dbReference>
<evidence type="ECO:0000313" key="7">
    <source>
        <dbReference type="Proteomes" id="UP000001975"/>
    </source>
</evidence>
<dbReference type="CDD" id="cd00614">
    <property type="entry name" value="CGS_like"/>
    <property type="match status" value="1"/>
</dbReference>
<dbReference type="STRING" id="362976.HQ_3699A"/>
<dbReference type="GeneID" id="4194275"/>
<evidence type="ECO:0000256" key="1">
    <source>
        <dbReference type="ARBA" id="ARBA00001933"/>
    </source>
</evidence>
<dbReference type="PIRSF" id="PIRSF001434">
    <property type="entry name" value="CGS"/>
    <property type="match status" value="1"/>
</dbReference>
<dbReference type="GO" id="GO:0071269">
    <property type="term" value="P:L-homocysteine biosynthetic process"/>
    <property type="evidence" value="ECO:0007669"/>
    <property type="project" value="TreeGrafter"/>
</dbReference>
<dbReference type="PANTHER" id="PTHR43797:SF2">
    <property type="entry name" value="HOMOCYSTEINE_CYSTEINE SYNTHASE"/>
    <property type="match status" value="1"/>
</dbReference>
<dbReference type="EC" id="2.5.1.49" evidence="6"/>
<dbReference type="EMBL" id="AM180088">
    <property type="protein sequence ID" value="CAJ53785.1"/>
    <property type="molecule type" value="Genomic_DNA"/>
</dbReference>
<dbReference type="InterPro" id="IPR006235">
    <property type="entry name" value="OAc-hSer/O-AcSer_sulfhydrylase"/>
</dbReference>
<keyword evidence="4" id="KW-0663">Pyridoxal phosphate</keyword>
<dbReference type="InterPro" id="IPR015421">
    <property type="entry name" value="PyrdxlP-dep_Trfase_major"/>
</dbReference>
<dbReference type="GO" id="GO:0004124">
    <property type="term" value="F:cysteine synthase activity"/>
    <property type="evidence" value="ECO:0007669"/>
    <property type="project" value="TreeGrafter"/>
</dbReference>
<accession>Q18E48</accession>
<evidence type="ECO:0000313" key="6">
    <source>
        <dbReference type="EMBL" id="CAJ53785.1"/>
    </source>
</evidence>
<dbReference type="AlphaFoldDB" id="Q18E48"/>
<dbReference type="KEGG" id="hwa:HQ_3699A"/>
<evidence type="ECO:0000256" key="5">
    <source>
        <dbReference type="SAM" id="MobiDB-lite"/>
    </source>
</evidence>
<dbReference type="InterPro" id="IPR015422">
    <property type="entry name" value="PyrdxlP-dep_Trfase_small"/>
</dbReference>
<keyword evidence="7" id="KW-1185">Reference proteome</keyword>
<dbReference type="FunFam" id="3.40.640.10:FF:000046">
    <property type="entry name" value="Cystathionine gamma-lyase"/>
    <property type="match status" value="1"/>
</dbReference>
<comment type="similarity">
    <text evidence="2">Belongs to the trans-sulfuration enzymes family.</text>
</comment>
<evidence type="ECO:0000256" key="4">
    <source>
        <dbReference type="ARBA" id="ARBA00022898"/>
    </source>
</evidence>
<name>Q18E48_HALWD</name>
<feature type="region of interest" description="Disordered" evidence="5">
    <location>
        <begin position="1"/>
        <end position="27"/>
    </location>
</feature>
<reference evidence="6 7" key="1">
    <citation type="journal article" date="2006" name="BMC Genomics">
        <title>The genome of the square archaeon Haloquadratum walsbyi: life at the limits of water activity.</title>
        <authorList>
            <person name="Bolhuis H.H."/>
            <person name="Palm P.P."/>
            <person name="Wende A.W."/>
            <person name="Falb M.M."/>
            <person name="Rampp M.M."/>
            <person name="Rodriguez-Valera F.F."/>
            <person name="Pfeiffer F.F."/>
            <person name="Oesterhelt D.D."/>
        </authorList>
    </citation>
    <scope>NUCLEOTIDE SEQUENCE [LARGE SCALE GENOMIC DNA]</scope>
    <source>
        <strain evidence="7">DSM 16790 / HBSQ001</strain>
    </source>
</reference>
<feature type="region of interest" description="Disordered" evidence="5">
    <location>
        <begin position="430"/>
        <end position="471"/>
    </location>
</feature>
<evidence type="ECO:0000256" key="3">
    <source>
        <dbReference type="ARBA" id="ARBA00022679"/>
    </source>
</evidence>
<keyword evidence="3 6" id="KW-0808">Transferase</keyword>
<dbReference type="GO" id="GO:0005737">
    <property type="term" value="C:cytoplasm"/>
    <property type="evidence" value="ECO:0007669"/>
    <property type="project" value="TreeGrafter"/>
</dbReference>
<comment type="cofactor">
    <cofactor evidence="1">
        <name>pyridoxal 5'-phosphate</name>
        <dbReference type="ChEBI" id="CHEBI:597326"/>
    </cofactor>
</comment>
<gene>
    <name evidence="6" type="primary">metY2</name>
    <name evidence="6" type="ordered locus">HQ_3699A</name>
</gene>